<evidence type="ECO:0000256" key="8">
    <source>
        <dbReference type="HAMAP-Rule" id="MF_00313"/>
    </source>
</evidence>
<evidence type="ECO:0000256" key="3">
    <source>
        <dbReference type="ARBA" id="ARBA00012918"/>
    </source>
</evidence>
<dbReference type="Gene3D" id="1.10.238.10">
    <property type="entry name" value="EF-hand"/>
    <property type="match status" value="1"/>
</dbReference>
<dbReference type="SUPFAM" id="SSF56601">
    <property type="entry name" value="beta-lactamase/transpeptidase-like"/>
    <property type="match status" value="1"/>
</dbReference>
<dbReference type="InterPro" id="IPR012338">
    <property type="entry name" value="Beta-lactam/transpept-like"/>
</dbReference>
<feature type="binding site" evidence="8">
    <location>
        <position position="277"/>
    </location>
    <ligand>
        <name>substrate</name>
    </ligand>
</feature>
<dbReference type="HAMAP" id="MF_00313">
    <property type="entry name" value="Glutaminase"/>
    <property type="match status" value="1"/>
</dbReference>
<evidence type="ECO:0000313" key="12">
    <source>
        <dbReference type="EMBL" id="MFD1522353.1"/>
    </source>
</evidence>
<evidence type="ECO:0000256" key="10">
    <source>
        <dbReference type="SAM" id="MobiDB-lite"/>
    </source>
</evidence>
<dbReference type="InterPro" id="IPR015868">
    <property type="entry name" value="Glutaminase"/>
</dbReference>
<dbReference type="PROSITE" id="PS50297">
    <property type="entry name" value="ANK_REP_REGION"/>
    <property type="match status" value="1"/>
</dbReference>
<dbReference type="NCBIfam" id="TIGR03814">
    <property type="entry name" value="Gln_ase"/>
    <property type="match status" value="1"/>
</dbReference>
<feature type="repeat" description="ANK" evidence="9">
    <location>
        <begin position="476"/>
        <end position="508"/>
    </location>
</feature>
<dbReference type="PANTHER" id="PTHR12544:SF29">
    <property type="entry name" value="GLUTAMINASE"/>
    <property type="match status" value="1"/>
</dbReference>
<evidence type="ECO:0000256" key="4">
    <source>
        <dbReference type="ARBA" id="ARBA00022737"/>
    </source>
</evidence>
<organism evidence="12 13">
    <name type="scientific">Pseudonocardia yunnanensis</name>
    <dbReference type="NCBI Taxonomy" id="58107"/>
    <lineage>
        <taxon>Bacteria</taxon>
        <taxon>Bacillati</taxon>
        <taxon>Actinomycetota</taxon>
        <taxon>Actinomycetes</taxon>
        <taxon>Pseudonocardiales</taxon>
        <taxon>Pseudonocardiaceae</taxon>
        <taxon>Pseudonocardia</taxon>
    </lineage>
</organism>
<gene>
    <name evidence="8 12" type="primary">glsA</name>
    <name evidence="12" type="ORF">ACFSJD_32985</name>
</gene>
<dbReference type="InterPro" id="IPR041541">
    <property type="entry name" value="Glutaminase_EF-hand"/>
</dbReference>
<dbReference type="SUPFAM" id="SSF48403">
    <property type="entry name" value="Ankyrin repeat"/>
    <property type="match status" value="1"/>
</dbReference>
<keyword evidence="4" id="KW-0677">Repeat</keyword>
<keyword evidence="6 9" id="KW-0040">ANK repeat</keyword>
<evidence type="ECO:0000256" key="6">
    <source>
        <dbReference type="ARBA" id="ARBA00023043"/>
    </source>
</evidence>
<feature type="region of interest" description="Disordered" evidence="10">
    <location>
        <begin position="502"/>
        <end position="524"/>
    </location>
</feature>
<feature type="domain" description="Glutaminase EF-hand" evidence="11">
    <location>
        <begin position="33"/>
        <end position="111"/>
    </location>
</feature>
<evidence type="ECO:0000256" key="1">
    <source>
        <dbReference type="ARBA" id="ARBA00011076"/>
    </source>
</evidence>
<dbReference type="Pfam" id="PF04960">
    <property type="entry name" value="Glutaminase"/>
    <property type="match status" value="1"/>
</dbReference>
<dbReference type="EMBL" id="JBHUCO010000045">
    <property type="protein sequence ID" value="MFD1522353.1"/>
    <property type="molecule type" value="Genomic_DNA"/>
</dbReference>
<sequence>MGKAQLTPTRVGTIGGRNSHASAPGDKLRTYKALFDSFTQDSQGKISPFEVLTRLKSAGIRPDDRRIQDAWSALDNPGQESGRLDLDRFIAVCQRNSGIISRAIRGELVIPDFPRFTQDVELMYQELLEERDGSVADYIPQLGRVDPERLAIAICTTDGQRHSIGDHNVNFCLQSVCKPINYLLALEEHGADTVHRHVGCEPSGVRFNELSLSEKGIPHNPMINSGAIMCSSLIRPSDMMADRFDHVADMWRQLASGGRVGFNNPVYLSERDSADRNFALGYFMREKNAFPKGTELVNTLEFYFQCCSIEIDTESLAAAAAALAAGGVSPLTENRLFHTENVQKCLSLMSSCGMYDYSGEFAFRIGLPAKSGVSGALMIVVPQVMGIAVWSPRLDALGNSVRGIKFSRMLTEKYNFHAYDGLVGNDETGKRDPRRRKNQTTADGVVRLCWAASQGDLDDVRAAIASGIDPSVSDYDGRTALHLAASEGQLEVVRYLLDQGANPDARDRWGGTPATDAEREGHPAVAQLLTQDFQGEKPAAAVS</sequence>
<protein>
    <recommendedName>
        <fullName evidence="3 8">Glutaminase</fullName>
        <ecNumber evidence="3 8">3.5.1.2</ecNumber>
    </recommendedName>
</protein>
<dbReference type="InterPro" id="IPR002110">
    <property type="entry name" value="Ankyrin_rpt"/>
</dbReference>
<dbReference type="Gene3D" id="1.25.40.20">
    <property type="entry name" value="Ankyrin repeat-containing domain"/>
    <property type="match status" value="1"/>
</dbReference>
<keyword evidence="13" id="KW-1185">Reference proteome</keyword>
<comment type="catalytic activity">
    <reaction evidence="7 8">
        <text>L-glutamine + H2O = L-glutamate + NH4(+)</text>
        <dbReference type="Rhea" id="RHEA:15889"/>
        <dbReference type="ChEBI" id="CHEBI:15377"/>
        <dbReference type="ChEBI" id="CHEBI:28938"/>
        <dbReference type="ChEBI" id="CHEBI:29985"/>
        <dbReference type="ChEBI" id="CHEBI:58359"/>
        <dbReference type="EC" id="3.5.1.2"/>
    </reaction>
</comment>
<comment type="caution">
    <text evidence="12">The sequence shown here is derived from an EMBL/GenBank/DDBJ whole genome shotgun (WGS) entry which is preliminary data.</text>
</comment>
<feature type="binding site" evidence="8">
    <location>
        <position position="270"/>
    </location>
    <ligand>
        <name>substrate</name>
    </ligand>
</feature>
<evidence type="ECO:0000313" key="13">
    <source>
        <dbReference type="Proteomes" id="UP001597114"/>
    </source>
</evidence>
<dbReference type="SUPFAM" id="SSF47473">
    <property type="entry name" value="EF-hand"/>
    <property type="match status" value="1"/>
</dbReference>
<feature type="binding site" evidence="8">
    <location>
        <position position="373"/>
    </location>
    <ligand>
        <name>substrate</name>
    </ligand>
</feature>
<dbReference type="PROSITE" id="PS50088">
    <property type="entry name" value="ANK_REPEAT"/>
    <property type="match status" value="1"/>
</dbReference>
<dbReference type="Pfam" id="PF12796">
    <property type="entry name" value="Ank_2"/>
    <property type="match status" value="1"/>
</dbReference>
<keyword evidence="8" id="KW-0007">Acetylation</keyword>
<evidence type="ECO:0000256" key="7">
    <source>
        <dbReference type="ARBA" id="ARBA00049534"/>
    </source>
</evidence>
<name>A0ABW4F3M6_9PSEU</name>
<keyword evidence="5 8" id="KW-0378">Hydrolase</keyword>
<feature type="binding site" evidence="8">
    <location>
        <position position="175"/>
    </location>
    <ligand>
        <name>substrate</name>
    </ligand>
</feature>
<evidence type="ECO:0000256" key="2">
    <source>
        <dbReference type="ARBA" id="ARBA00011881"/>
    </source>
</evidence>
<dbReference type="InterPro" id="IPR011992">
    <property type="entry name" value="EF-hand-dom_pair"/>
</dbReference>
<evidence type="ECO:0000256" key="9">
    <source>
        <dbReference type="PROSITE-ProRule" id="PRU00023"/>
    </source>
</evidence>
<dbReference type="EC" id="3.5.1.2" evidence="3 8"/>
<accession>A0ABW4F3M6</accession>
<evidence type="ECO:0000256" key="5">
    <source>
        <dbReference type="ARBA" id="ARBA00022801"/>
    </source>
</evidence>
<evidence type="ECO:0000259" key="11">
    <source>
        <dbReference type="Pfam" id="PF17959"/>
    </source>
</evidence>
<dbReference type="Pfam" id="PF17959">
    <property type="entry name" value="EF-hand_14"/>
    <property type="match status" value="1"/>
</dbReference>
<feature type="compositionally biased region" description="Polar residues" evidence="10">
    <location>
        <begin position="1"/>
        <end position="10"/>
    </location>
</feature>
<feature type="binding site" evidence="8">
    <location>
        <position position="224"/>
    </location>
    <ligand>
        <name>substrate</name>
    </ligand>
</feature>
<comment type="subunit">
    <text evidence="2 8">Homotetramer.</text>
</comment>
<dbReference type="Proteomes" id="UP001597114">
    <property type="component" value="Unassembled WGS sequence"/>
</dbReference>
<dbReference type="GO" id="GO:0004359">
    <property type="term" value="F:glutaminase activity"/>
    <property type="evidence" value="ECO:0007669"/>
    <property type="project" value="UniProtKB-EC"/>
</dbReference>
<proteinExistence type="inferred from homology"/>
<dbReference type="Gene3D" id="3.40.710.10">
    <property type="entry name" value="DD-peptidase/beta-lactamase superfamily"/>
    <property type="match status" value="1"/>
</dbReference>
<feature type="region of interest" description="Disordered" evidence="10">
    <location>
        <begin position="1"/>
        <end position="24"/>
    </location>
</feature>
<dbReference type="PANTHER" id="PTHR12544">
    <property type="entry name" value="GLUTAMINASE"/>
    <property type="match status" value="1"/>
</dbReference>
<reference evidence="13" key="1">
    <citation type="journal article" date="2019" name="Int. J. Syst. Evol. Microbiol.">
        <title>The Global Catalogue of Microorganisms (GCM) 10K type strain sequencing project: providing services to taxonomists for standard genome sequencing and annotation.</title>
        <authorList>
            <consortium name="The Broad Institute Genomics Platform"/>
            <consortium name="The Broad Institute Genome Sequencing Center for Infectious Disease"/>
            <person name="Wu L."/>
            <person name="Ma J."/>
        </authorList>
    </citation>
    <scope>NUCLEOTIDE SEQUENCE [LARGE SCALE GENOMIC DNA]</scope>
    <source>
        <strain evidence="13">CCM 7043</strain>
    </source>
</reference>
<feature type="binding site" evidence="8">
    <location>
        <position position="303"/>
    </location>
    <ligand>
        <name>substrate</name>
    </ligand>
</feature>
<dbReference type="RefSeq" id="WP_344723717.1">
    <property type="nucleotide sequence ID" value="NZ_BAAAUS010000023.1"/>
</dbReference>
<comment type="similarity">
    <text evidence="1 8">Belongs to the glutaminase family.</text>
</comment>
<dbReference type="InterPro" id="IPR036770">
    <property type="entry name" value="Ankyrin_rpt-contain_sf"/>
</dbReference>
<feature type="binding site" evidence="8">
    <location>
        <position position="355"/>
    </location>
    <ligand>
        <name>substrate</name>
    </ligand>
</feature>
<dbReference type="SMART" id="SM00248">
    <property type="entry name" value="ANK"/>
    <property type="match status" value="2"/>
</dbReference>